<evidence type="ECO:0000256" key="2">
    <source>
        <dbReference type="PROSITE-ProRule" id="PRU00235"/>
    </source>
</evidence>
<dbReference type="Gene3D" id="2.130.10.30">
    <property type="entry name" value="Regulator of chromosome condensation 1/beta-lactamase-inhibitor protein II"/>
    <property type="match status" value="1"/>
</dbReference>
<dbReference type="InterPro" id="IPR002181">
    <property type="entry name" value="Fibrinogen_a/b/g_C_dom"/>
</dbReference>
<feature type="repeat" description="RCC1" evidence="2">
    <location>
        <begin position="183"/>
        <end position="234"/>
    </location>
</feature>
<dbReference type="PANTHER" id="PTHR19143">
    <property type="entry name" value="FIBRINOGEN/TENASCIN/ANGIOPOEITIN"/>
    <property type="match status" value="1"/>
</dbReference>
<evidence type="ECO:0000256" key="3">
    <source>
        <dbReference type="SAM" id="MobiDB-lite"/>
    </source>
</evidence>
<feature type="compositionally biased region" description="Basic and acidic residues" evidence="3">
    <location>
        <begin position="279"/>
        <end position="290"/>
    </location>
</feature>
<reference evidence="5" key="1">
    <citation type="submission" date="2018-11" db="EMBL/GenBank/DDBJ databases">
        <authorList>
            <person name="Alioto T."/>
            <person name="Alioto T."/>
        </authorList>
    </citation>
    <scope>NUCLEOTIDE SEQUENCE</scope>
</reference>
<dbReference type="PRINTS" id="PR00633">
    <property type="entry name" value="RCCNDNSATION"/>
</dbReference>
<proteinExistence type="predicted"/>
<feature type="domain" description="Fibrinogen C-terminal" evidence="4">
    <location>
        <begin position="359"/>
        <end position="575"/>
    </location>
</feature>
<dbReference type="EMBL" id="UYJE01007321">
    <property type="protein sequence ID" value="VDI53637.1"/>
    <property type="molecule type" value="Genomic_DNA"/>
</dbReference>
<name>A0A8B6FSL4_MYTGA</name>
<dbReference type="SUPFAM" id="SSF56496">
    <property type="entry name" value="Fibrinogen C-terminal domain-like"/>
    <property type="match status" value="1"/>
</dbReference>
<dbReference type="Pfam" id="PF00415">
    <property type="entry name" value="RCC1"/>
    <property type="match status" value="2"/>
</dbReference>
<keyword evidence="1" id="KW-1015">Disulfide bond</keyword>
<dbReference type="InterPro" id="IPR014716">
    <property type="entry name" value="Fibrinogen_a/b/g_C_1"/>
</dbReference>
<dbReference type="PANTHER" id="PTHR19143:SF458">
    <property type="entry name" value="FIBRINOGEN C-TERMINAL DOMAIN-CONTAINING PROTEIN-RELATED"/>
    <property type="match status" value="1"/>
</dbReference>
<dbReference type="InterPro" id="IPR020837">
    <property type="entry name" value="Fibrinogen_CS"/>
</dbReference>
<dbReference type="OrthoDB" id="5370059at2759"/>
<keyword evidence="6" id="KW-1185">Reference proteome</keyword>
<evidence type="ECO:0000256" key="1">
    <source>
        <dbReference type="ARBA" id="ARBA00023157"/>
    </source>
</evidence>
<dbReference type="GO" id="GO:0005615">
    <property type="term" value="C:extracellular space"/>
    <property type="evidence" value="ECO:0007669"/>
    <property type="project" value="TreeGrafter"/>
</dbReference>
<protein>
    <recommendedName>
        <fullName evidence="4">Fibrinogen C-terminal domain-containing protein</fullName>
    </recommendedName>
</protein>
<accession>A0A8B6FSL4</accession>
<dbReference type="SMART" id="SM00186">
    <property type="entry name" value="FBG"/>
    <property type="match status" value="1"/>
</dbReference>
<dbReference type="PROSITE" id="PS00514">
    <property type="entry name" value="FIBRINOGEN_C_1"/>
    <property type="match status" value="1"/>
</dbReference>
<dbReference type="InterPro" id="IPR036056">
    <property type="entry name" value="Fibrinogen-like_C"/>
</dbReference>
<evidence type="ECO:0000259" key="4">
    <source>
        <dbReference type="PROSITE" id="PS51406"/>
    </source>
</evidence>
<dbReference type="SUPFAM" id="SSF50985">
    <property type="entry name" value="RCC1/BLIP-II"/>
    <property type="match status" value="1"/>
</dbReference>
<dbReference type="PROSITE" id="PS50012">
    <property type="entry name" value="RCC1_3"/>
    <property type="match status" value="2"/>
</dbReference>
<evidence type="ECO:0000313" key="6">
    <source>
        <dbReference type="Proteomes" id="UP000596742"/>
    </source>
</evidence>
<dbReference type="InterPro" id="IPR009091">
    <property type="entry name" value="RCC1/BLIP-II"/>
</dbReference>
<dbReference type="PROSITE" id="PS51406">
    <property type="entry name" value="FIBRINOGEN_C_2"/>
    <property type="match status" value="1"/>
</dbReference>
<comment type="caution">
    <text evidence="5">The sequence shown here is derived from an EMBL/GenBank/DDBJ whole genome shotgun (WGS) entry which is preliminary data.</text>
</comment>
<dbReference type="InterPro" id="IPR000408">
    <property type="entry name" value="Reg_chr_condens"/>
</dbReference>
<gene>
    <name evidence="5" type="ORF">MGAL_10B077137</name>
</gene>
<organism evidence="5 6">
    <name type="scientific">Mytilus galloprovincialis</name>
    <name type="common">Mediterranean mussel</name>
    <dbReference type="NCBI Taxonomy" id="29158"/>
    <lineage>
        <taxon>Eukaryota</taxon>
        <taxon>Metazoa</taxon>
        <taxon>Spiralia</taxon>
        <taxon>Lophotrochozoa</taxon>
        <taxon>Mollusca</taxon>
        <taxon>Bivalvia</taxon>
        <taxon>Autobranchia</taxon>
        <taxon>Pteriomorphia</taxon>
        <taxon>Mytilida</taxon>
        <taxon>Mytiloidea</taxon>
        <taxon>Mytilidae</taxon>
        <taxon>Mytilinae</taxon>
        <taxon>Mytilus</taxon>
    </lineage>
</organism>
<dbReference type="Gene3D" id="3.90.215.10">
    <property type="entry name" value="Gamma Fibrinogen, chain A, domain 1"/>
    <property type="match status" value="1"/>
</dbReference>
<feature type="repeat" description="RCC1" evidence="2">
    <location>
        <begin position="235"/>
        <end position="287"/>
    </location>
</feature>
<dbReference type="PROSITE" id="PS00626">
    <property type="entry name" value="RCC1_2"/>
    <property type="match status" value="1"/>
</dbReference>
<dbReference type="AlphaFoldDB" id="A0A8B6FSL4"/>
<dbReference type="InterPro" id="IPR050373">
    <property type="entry name" value="Fibrinogen_C-term_domain"/>
</dbReference>
<dbReference type="Pfam" id="PF00147">
    <property type="entry name" value="Fibrinogen_C"/>
    <property type="match status" value="1"/>
</dbReference>
<evidence type="ECO:0000313" key="5">
    <source>
        <dbReference type="EMBL" id="VDI53637.1"/>
    </source>
</evidence>
<dbReference type="Proteomes" id="UP000596742">
    <property type="component" value="Unassembled WGS sequence"/>
</dbReference>
<sequence length="575" mass="65023">MVNFYGYDEFMDDRSLQILNEKNVIRINSSWSNTAVYFDDGKQKVLGYQHAILDQILYKISGSSIKNITFVGENLVCLNNSDQCYMITDKLKYFMIQFYDKQQHNGQIKICHLTTTDKDLVIISDTKTCFISENILCKIGKDIRCEDTDITPTYSLPLVSLCTDTVAVVSCGKEHVLLLTTYGTVLTFGGGTRGQLGHGTVDSTKEPHLIDSLAGLKMLAVAAGGWHSLCISECGDIYCWGWNESGQLGLPSYTVREKDGDTSTPQSRHTIENIVTKDNDTNKLVQDKSNDSSSLSSKDILADDLPERQNLDKLESLLFIQNVDPAQIHPLPCLIDLQDTFNIQKASCGSRHTALLTDESNTRLPIDCGDIDINRGSGVYKIYPQGYGINVFCDMETENVDGGWTVFQRRINGDTNFYRGWNEYKAGFGTLDKEHWLGNDKLHKLTAQDEYELLITMQDFGNQKRYARYSNFKVDNEANKFNMTYSKFTGDVGDSLKRQHGHGFSTKDQDNDSDSRNCAELYKGAWWYRNCHDSNLNGQYLGGEHSSGADGVNWKHWKGYYYSLKATSMMLRRME</sequence>
<feature type="region of interest" description="Disordered" evidence="3">
    <location>
        <begin position="279"/>
        <end position="299"/>
    </location>
</feature>
<dbReference type="CDD" id="cd00087">
    <property type="entry name" value="FReD"/>
    <property type="match status" value="1"/>
</dbReference>
<dbReference type="FunFam" id="3.90.215.10:FF:000001">
    <property type="entry name" value="Tenascin isoform 1"/>
    <property type="match status" value="1"/>
</dbReference>